<dbReference type="AlphaFoldDB" id="A0A8H5H9Y4"/>
<accession>A0A8H5H9Y4</accession>
<feature type="compositionally biased region" description="Low complexity" evidence="1">
    <location>
        <begin position="65"/>
        <end position="87"/>
    </location>
</feature>
<evidence type="ECO:0000313" key="4">
    <source>
        <dbReference type="Proteomes" id="UP000565441"/>
    </source>
</evidence>
<dbReference type="EMBL" id="JAACJP010000016">
    <property type="protein sequence ID" value="KAF5379468.1"/>
    <property type="molecule type" value="Genomic_DNA"/>
</dbReference>
<evidence type="ECO:0000259" key="2">
    <source>
        <dbReference type="Pfam" id="PF03732"/>
    </source>
</evidence>
<dbReference type="InterPro" id="IPR005162">
    <property type="entry name" value="Retrotrans_gag_dom"/>
</dbReference>
<organism evidence="3 4">
    <name type="scientific">Tricholomella constricta</name>
    <dbReference type="NCBI Taxonomy" id="117010"/>
    <lineage>
        <taxon>Eukaryota</taxon>
        <taxon>Fungi</taxon>
        <taxon>Dikarya</taxon>
        <taxon>Basidiomycota</taxon>
        <taxon>Agaricomycotina</taxon>
        <taxon>Agaricomycetes</taxon>
        <taxon>Agaricomycetidae</taxon>
        <taxon>Agaricales</taxon>
        <taxon>Tricholomatineae</taxon>
        <taxon>Lyophyllaceae</taxon>
        <taxon>Tricholomella</taxon>
    </lineage>
</organism>
<protein>
    <recommendedName>
        <fullName evidence="2">Retrotransposon gag domain-containing protein</fullName>
    </recommendedName>
</protein>
<gene>
    <name evidence="3" type="ORF">D9615_006599</name>
</gene>
<name>A0A8H5H9Y4_9AGAR</name>
<sequence length="236" mass="26279">MSEFGDMPQRPLSPFLSMEERLANMEATISALSASNTSNSASMDRLSTLFEAFMSGTPPNPTPAAPEADTTPPLRVTTTPTPGSPRSRSLHLRPSPPPIYDGARSGGRTFLNACKLYFSLCRGSFADDNTRIVWVLSYMQHGRAADFISRVFQFGTAKDVFPTWKDFEGTFHSEFFLFDEVADAALTLESMAYFQNGQSIDEYINSFRSLWVKAGYPDGRHLVLKFRRGMDPKLST</sequence>
<evidence type="ECO:0000313" key="3">
    <source>
        <dbReference type="EMBL" id="KAF5379468.1"/>
    </source>
</evidence>
<evidence type="ECO:0000256" key="1">
    <source>
        <dbReference type="SAM" id="MobiDB-lite"/>
    </source>
</evidence>
<comment type="caution">
    <text evidence="3">The sequence shown here is derived from an EMBL/GenBank/DDBJ whole genome shotgun (WGS) entry which is preliminary data.</text>
</comment>
<dbReference type="Pfam" id="PF03732">
    <property type="entry name" value="Retrotrans_gag"/>
    <property type="match status" value="1"/>
</dbReference>
<feature type="domain" description="Retrotransposon gag" evidence="2">
    <location>
        <begin position="142"/>
        <end position="231"/>
    </location>
</feature>
<keyword evidence="4" id="KW-1185">Reference proteome</keyword>
<reference evidence="3 4" key="1">
    <citation type="journal article" date="2020" name="ISME J.">
        <title>Uncovering the hidden diversity of litter-decomposition mechanisms in mushroom-forming fungi.</title>
        <authorList>
            <person name="Floudas D."/>
            <person name="Bentzer J."/>
            <person name="Ahren D."/>
            <person name="Johansson T."/>
            <person name="Persson P."/>
            <person name="Tunlid A."/>
        </authorList>
    </citation>
    <scope>NUCLEOTIDE SEQUENCE [LARGE SCALE GENOMIC DNA]</scope>
    <source>
        <strain evidence="3 4">CBS 661.87</strain>
    </source>
</reference>
<proteinExistence type="predicted"/>
<dbReference type="OrthoDB" id="2895259at2759"/>
<feature type="region of interest" description="Disordered" evidence="1">
    <location>
        <begin position="52"/>
        <end position="98"/>
    </location>
</feature>
<dbReference type="Proteomes" id="UP000565441">
    <property type="component" value="Unassembled WGS sequence"/>
</dbReference>